<reference evidence="1" key="2">
    <citation type="submission" date="2017-11" db="EMBL/GenBank/DDBJ databases">
        <title>Coralsnake Venomics: Analyses of Venom Gland Transcriptomes and Proteomes of Six Brazilian Taxa.</title>
        <authorList>
            <person name="Aird S.D."/>
            <person name="Jorge da Silva N."/>
            <person name="Qiu L."/>
            <person name="Villar-Briones A."/>
            <person name="Aparecida-Saddi V."/>
            <person name="Campos-Telles M.P."/>
            <person name="Grau M."/>
            <person name="Mikheyev A.S."/>
        </authorList>
    </citation>
    <scope>NUCLEOTIDE SEQUENCE</scope>
    <source>
        <tissue evidence="1">Venom_gland</tissue>
    </source>
</reference>
<proteinExistence type="predicted"/>
<dbReference type="EMBL" id="IACJ01117125">
    <property type="protein sequence ID" value="LAA55805.1"/>
    <property type="molecule type" value="Transcribed_RNA"/>
</dbReference>
<accession>A0A2D4G7U8</accession>
<evidence type="ECO:0000313" key="1">
    <source>
        <dbReference type="EMBL" id="LAA55805.1"/>
    </source>
</evidence>
<protein>
    <submittedName>
        <fullName evidence="1">Uncharacterized protein</fullName>
    </submittedName>
</protein>
<organism evidence="1">
    <name type="scientific">Micrurus corallinus</name>
    <name type="common">Brazilian coral snake</name>
    <dbReference type="NCBI Taxonomy" id="54390"/>
    <lineage>
        <taxon>Eukaryota</taxon>
        <taxon>Metazoa</taxon>
        <taxon>Chordata</taxon>
        <taxon>Craniata</taxon>
        <taxon>Vertebrata</taxon>
        <taxon>Euteleostomi</taxon>
        <taxon>Lepidosauria</taxon>
        <taxon>Squamata</taxon>
        <taxon>Bifurcata</taxon>
        <taxon>Unidentata</taxon>
        <taxon>Episquamata</taxon>
        <taxon>Toxicofera</taxon>
        <taxon>Serpentes</taxon>
        <taxon>Colubroidea</taxon>
        <taxon>Elapidae</taxon>
        <taxon>Elapinae</taxon>
        <taxon>Micrurus</taxon>
    </lineage>
</organism>
<reference evidence="1" key="1">
    <citation type="submission" date="2017-07" db="EMBL/GenBank/DDBJ databases">
        <authorList>
            <person name="Mikheyev A."/>
            <person name="Grau M."/>
        </authorList>
    </citation>
    <scope>NUCLEOTIDE SEQUENCE</scope>
    <source>
        <tissue evidence="1">Venom_gland</tissue>
    </source>
</reference>
<sequence>MTELQCWYGVVKISTNPAFNRSVSLPVYKLQTRCLTEILGYALVWVYERRRERNSVIMRMIEHLQLTKGLCGDEKYRRRILCTIVQPAQRKLLTFVRELPTATLP</sequence>
<dbReference type="AlphaFoldDB" id="A0A2D4G7U8"/>
<name>A0A2D4G7U8_MICCO</name>